<keyword evidence="2" id="KW-1185">Reference proteome</keyword>
<sequence length="116" mass="12294">MTEPRAHFELGVDQAQAIVDAVAAVRGVDSLAGGQFGDVSLFFPKKRIEGIRRPSPRDDSHIEIHVVANVGAGVPLADLGDAVRDAAERACPELSRVDVEIADVTGSFRDGNGFAR</sequence>
<evidence type="ECO:0000313" key="1">
    <source>
        <dbReference type="EMBL" id="WCZ31792.1"/>
    </source>
</evidence>
<gene>
    <name evidence="1" type="ORF">CMASS_01665</name>
</gene>
<organism evidence="1 2">
    <name type="scientific">Corynebacterium massiliense DSM 45435</name>
    <dbReference type="NCBI Taxonomy" id="1121364"/>
    <lineage>
        <taxon>Bacteria</taxon>
        <taxon>Bacillati</taxon>
        <taxon>Actinomycetota</taxon>
        <taxon>Actinomycetes</taxon>
        <taxon>Mycobacteriales</taxon>
        <taxon>Corynebacteriaceae</taxon>
        <taxon>Corynebacterium</taxon>
    </lineage>
</organism>
<evidence type="ECO:0000313" key="2">
    <source>
        <dbReference type="Proteomes" id="UP001220064"/>
    </source>
</evidence>
<dbReference type="EMBL" id="CP063189">
    <property type="protein sequence ID" value="WCZ31792.1"/>
    <property type="molecule type" value="Genomic_DNA"/>
</dbReference>
<protein>
    <recommendedName>
        <fullName evidence="3">Asp23/Gls24 family envelope stress response protein</fullName>
    </recommendedName>
</protein>
<name>A0ABY7U532_9CORY</name>
<dbReference type="Proteomes" id="UP001220064">
    <property type="component" value="Chromosome"/>
</dbReference>
<accession>A0ABY7U532</accession>
<proteinExistence type="predicted"/>
<reference evidence="1 2" key="1">
    <citation type="submission" date="2020-10" db="EMBL/GenBank/DDBJ databases">
        <title>Complete genome sequence of Corynebacterium massiliense DSM 45435, type strain of Corynebacterium massiliense.</title>
        <authorList>
            <person name="Busche T."/>
            <person name="Kalinowski J."/>
            <person name="Ruckert C."/>
        </authorList>
    </citation>
    <scope>NUCLEOTIDE SEQUENCE [LARGE SCALE GENOMIC DNA]</scope>
    <source>
        <strain evidence="1 2">DSM 45435</strain>
    </source>
</reference>
<dbReference type="RefSeq" id="WP_022863454.1">
    <property type="nucleotide sequence ID" value="NZ_ATVG01000010.1"/>
</dbReference>
<evidence type="ECO:0008006" key="3">
    <source>
        <dbReference type="Google" id="ProtNLM"/>
    </source>
</evidence>